<accession>A0A1C4GNQ2</accession>
<proteinExistence type="predicted"/>
<evidence type="ECO:0000313" key="6">
    <source>
        <dbReference type="Proteomes" id="UP000224003"/>
    </source>
</evidence>
<dbReference type="Pfam" id="PF03551">
    <property type="entry name" value="PadR"/>
    <property type="match status" value="1"/>
</dbReference>
<name>A0A1C4GNQ2_BACTU</name>
<dbReference type="Proteomes" id="UP000195991">
    <property type="component" value="Unassembled WGS sequence"/>
</dbReference>
<gene>
    <name evidence="4" type="ORF">BTT61001_06251</name>
    <name evidence="3" type="ORF">COJ15_22670</name>
</gene>
<feature type="domain" description="Transcription regulator PadR N-terminal" evidence="1">
    <location>
        <begin position="6"/>
        <end position="77"/>
    </location>
</feature>
<dbReference type="Gene3D" id="6.10.140.190">
    <property type="match status" value="1"/>
</dbReference>
<dbReference type="Proteomes" id="UP000224003">
    <property type="component" value="Unassembled WGS sequence"/>
</dbReference>
<dbReference type="InterPro" id="IPR036388">
    <property type="entry name" value="WH-like_DNA-bd_sf"/>
</dbReference>
<evidence type="ECO:0000313" key="5">
    <source>
        <dbReference type="Proteomes" id="UP000195991"/>
    </source>
</evidence>
<dbReference type="InterPro" id="IPR018309">
    <property type="entry name" value="Tscrpt_reg_PadR_C"/>
</dbReference>
<dbReference type="Pfam" id="PF10400">
    <property type="entry name" value="Vir_act_alpha_C"/>
    <property type="match status" value="1"/>
</dbReference>
<dbReference type="Gene3D" id="1.10.10.10">
    <property type="entry name" value="Winged helix-like DNA-binding domain superfamily/Winged helix DNA-binding domain"/>
    <property type="match status" value="1"/>
</dbReference>
<dbReference type="AlphaFoldDB" id="A0A1C4GNQ2"/>
<dbReference type="EMBL" id="FMBI01000060">
    <property type="protein sequence ID" value="SCC69465.1"/>
    <property type="molecule type" value="Genomic_DNA"/>
</dbReference>
<dbReference type="InterPro" id="IPR005149">
    <property type="entry name" value="Tscrpt_reg_PadR_N"/>
</dbReference>
<dbReference type="PANTHER" id="PTHR43252:SF2">
    <property type="entry name" value="TRANSCRIPTION REGULATOR, PADR-LIKE FAMILY"/>
    <property type="match status" value="1"/>
</dbReference>
<dbReference type="PANTHER" id="PTHR43252">
    <property type="entry name" value="TRANSCRIPTIONAL REGULATOR YQJI"/>
    <property type="match status" value="1"/>
</dbReference>
<dbReference type="SUPFAM" id="SSF46785">
    <property type="entry name" value="Winged helix' DNA-binding domain"/>
    <property type="match status" value="1"/>
</dbReference>
<evidence type="ECO:0000259" key="1">
    <source>
        <dbReference type="Pfam" id="PF03551"/>
    </source>
</evidence>
<dbReference type="RefSeq" id="WP_000895364.1">
    <property type="nucleotide sequence ID" value="NZ_FMBI01000060.1"/>
</dbReference>
<feature type="domain" description="Transcription regulator PadR C-terminal" evidence="2">
    <location>
        <begin position="88"/>
        <end position="171"/>
    </location>
</feature>
<evidence type="ECO:0000259" key="2">
    <source>
        <dbReference type="Pfam" id="PF10400"/>
    </source>
</evidence>
<evidence type="ECO:0000313" key="3">
    <source>
        <dbReference type="EMBL" id="PFJ36477.1"/>
    </source>
</evidence>
<dbReference type="EMBL" id="NUVX01000040">
    <property type="protein sequence ID" value="PFJ36477.1"/>
    <property type="molecule type" value="Genomic_DNA"/>
</dbReference>
<reference evidence="3 6" key="2">
    <citation type="submission" date="2017-09" db="EMBL/GenBank/DDBJ databases">
        <title>Large-scale bioinformatics analysis of Bacillus genomes uncovers conserved roles of natural products in bacterial physiology.</title>
        <authorList>
            <consortium name="Agbiome Team Llc"/>
            <person name="Bleich R.M."/>
            <person name="Grubbs K.J."/>
            <person name="Santa Maria K.C."/>
            <person name="Allen S.E."/>
            <person name="Farag S."/>
            <person name="Shank E.A."/>
            <person name="Bowers A."/>
        </authorList>
    </citation>
    <scope>NUCLEOTIDE SEQUENCE [LARGE SCALE GENOMIC DNA]</scope>
    <source>
        <strain evidence="3 6">AFS085496</strain>
    </source>
</reference>
<reference evidence="4 5" key="1">
    <citation type="submission" date="2016-08" db="EMBL/GenBank/DDBJ databases">
        <authorList>
            <person name="Seilhamer J.J."/>
        </authorList>
    </citation>
    <scope>NUCLEOTIDE SEQUENCE [LARGE SCALE GENOMIC DNA]</scope>
    <source>
        <strain evidence="4 5">IEBC_T61001</strain>
    </source>
</reference>
<protein>
    <submittedName>
        <fullName evidence="3">PadR family transcriptional regulator</fullName>
    </submittedName>
</protein>
<dbReference type="InterPro" id="IPR036390">
    <property type="entry name" value="WH_DNA-bd_sf"/>
</dbReference>
<evidence type="ECO:0000313" key="4">
    <source>
        <dbReference type="EMBL" id="SCC69465.1"/>
    </source>
</evidence>
<organism evidence="4 5">
    <name type="scientific">Bacillus thuringiensis</name>
    <dbReference type="NCBI Taxonomy" id="1428"/>
    <lineage>
        <taxon>Bacteria</taxon>
        <taxon>Bacillati</taxon>
        <taxon>Bacillota</taxon>
        <taxon>Bacilli</taxon>
        <taxon>Bacillales</taxon>
        <taxon>Bacillaceae</taxon>
        <taxon>Bacillus</taxon>
        <taxon>Bacillus cereus group</taxon>
    </lineage>
</organism>
<sequence length="178" mass="21117">MLEYIILGLLHEESMSGYDLKKNIDHSIGFFYKSSFGSLYPALKRLEEKEWVSVKNVKGDSKNKKNYTIQNAGKVALFKWLEQPLQTTKNEHLVKIFFIDYLEKDKRLNLLKEFYYHLKNQKSKLQQVEEIVAVQTSQSSNSEEFYHRSSLLNYGVRHLEMEINWLEDLIKRKSNTCK</sequence>